<evidence type="ECO:0000313" key="3">
    <source>
        <dbReference type="EMBL" id="AAD15487.1"/>
    </source>
</evidence>
<evidence type="ECO:0000256" key="1">
    <source>
        <dbReference type="SAM" id="MobiDB-lite"/>
    </source>
</evidence>
<dbReference type="PANTHER" id="PTHR48258">
    <property type="entry name" value="DUF4218 DOMAIN-CONTAINING PROTEIN-RELATED"/>
    <property type="match status" value="1"/>
</dbReference>
<reference key="1">
    <citation type="journal article" date="1999" name="Nature">
        <title>Sequence and analysis of chromosome 4 of the plant Arabidopsis thaliana.</title>
        <authorList>
            <consortium name="EU"/>
            <consortium name="CSHL and WU Arabidopsis Sequencing Project"/>
            <person name="Mayer K."/>
            <person name="Schuller C."/>
            <person name="Wambutt R."/>
            <person name="Murphy G."/>
            <person name="Volckaert G."/>
            <person name="Pohl T."/>
            <person name="Dusterhoft A."/>
            <person name="Stiekema W."/>
            <person name="Entian K.D."/>
            <person name="Terryn N."/>
            <person name="Harris B."/>
            <person name="Ansorge W."/>
            <person name="Brandt P."/>
            <person name="Grivell L."/>
            <person name="Rieger M."/>
            <person name="Weichselgartner M."/>
            <person name="de Simone V."/>
            <person name="Obermaier B."/>
            <person name="Mache R."/>
            <person name="Muller M."/>
            <person name="Kreis M."/>
            <person name="Delseny M."/>
            <person name="Puigdomenech P."/>
            <person name="Watson M."/>
            <person name="Schmidtheini T."/>
            <person name="Reichert B."/>
            <person name="Portatelle D."/>
            <person name="Perez-Alonso M."/>
            <person name="Boutry M."/>
            <person name="Bancroft I."/>
            <person name="Vos P."/>
            <person name="Hoheisel J."/>
            <person name="Zimmermann W."/>
            <person name="Wedler H."/>
            <person name="Ridley P."/>
            <person name="Langham S.A."/>
            <person name="McCullagh B."/>
            <person name="Bilham L."/>
            <person name="Robben J."/>
            <person name="Van der Schueren J."/>
            <person name="Grymonprez B."/>
            <person name="Chuang Y.J."/>
            <person name="Vandenbussche F."/>
            <person name="Braeken M."/>
            <person name="Weltjens I."/>
            <person name="Voet M."/>
            <person name="Bastiaens I."/>
            <person name="Aert R."/>
            <person name="Defoor E."/>
            <person name="Weitzenegger T."/>
            <person name="Bothe G."/>
            <person name="Ramsperger U."/>
            <person name="Hilbert H."/>
            <person name="Braun M."/>
            <person name="Holzer E."/>
            <person name="Brandt A."/>
            <person name="Peters S."/>
            <person name="van Staveren M."/>
            <person name="Dirske W."/>
            <person name="Mooijman P."/>
            <person name="Klein Lankhorst R."/>
            <person name="Rose M."/>
            <person name="Hauf J."/>
            <person name="Kotter P."/>
            <person name="Berneiser S."/>
            <person name="Hempel S."/>
            <person name="Feldpausch M."/>
            <person name="Lamberth S."/>
            <person name="Van den Daele H."/>
            <person name="De Keyser A."/>
            <person name="Buysshaert C."/>
            <person name="Gielen J."/>
            <person name="Villarroel R."/>
            <person name="De Clercq R."/>
            <person name="Van Montagu M."/>
            <person name="Rogers J."/>
            <person name="Cronin A."/>
            <person name="Quail M."/>
            <person name="Bray-Allen S."/>
            <person name="Clark L."/>
            <person name="Doggett J."/>
            <person name="Hall S."/>
            <person name="Kay M."/>
            <person name="Lennard N."/>
            <person name="McLay K."/>
            <person name="Mayes R."/>
            <person name="Pettett A."/>
            <person name="Rajandream M.A."/>
            <person name="Lyne M."/>
            <person name="Benes V."/>
            <person name="Rechmann S."/>
            <person name="Borkova D."/>
            <person name="Blocker H."/>
            <person name="Scharfe M."/>
            <person name="Grimm M."/>
            <person name="Lohnert T.H."/>
            <person name="Dose S."/>
            <person name="de Haan M."/>
            <person name="Maarse A."/>
            <person name="Schafer M."/>
            <person name="Muller-Auer S."/>
            <person name="Gabel C."/>
            <person name="Fuchs M."/>
            <person name="Fartmann B."/>
            <person name="Granderath K."/>
            <person name="Dauner D."/>
            <person name="Herzl A."/>
            <person name="Neumann S."/>
            <person name="Argiriou A."/>
            <person name="Vitale D."/>
            <person name="Liguori R."/>
            <person name="Piravandi E."/>
            <person name="Massenet O."/>
            <person name="Quigley F."/>
            <person name="Clabauld G."/>
            <person name="Mundlein A."/>
            <person name="Felber R."/>
            <person name="Schnabl S."/>
            <person name="Hiller R."/>
            <person name="Schmidt W."/>
            <person name="Lecharny A."/>
            <person name="Aubourg S."/>
            <person name="Chefdor F."/>
            <person name="Cooke R."/>
            <person name="Berger C."/>
            <person name="Montfort A."/>
            <person name="Casacuberta E."/>
            <person name="Gibbons T."/>
            <person name="Weber N."/>
            <person name="Vandenbol M."/>
            <person name="Bargues M."/>
            <person name="Terol J."/>
            <person name="Torres A."/>
            <person name="Perez-Perez A."/>
            <person name="Purnelle B."/>
            <person name="Bent E."/>
            <person name="Johnson S."/>
            <person name="Tacon D."/>
            <person name="Jesse T."/>
            <person name="Heijnen L."/>
            <person name="Schwarz S."/>
            <person name="Scholler P."/>
            <person name="Heber S."/>
            <person name="Francs P."/>
            <person name="Bielke C."/>
            <person name="Frishman D."/>
            <person name="Haase D."/>
            <person name="Lemcke K."/>
            <person name="Mewes H.W."/>
            <person name="Stocker S."/>
            <person name="Zaccaria P."/>
            <person name="Bevan M."/>
            <person name="Wilson R.K."/>
            <person name="de la Bastide M."/>
            <person name="Habermann K."/>
            <person name="Parnell L."/>
            <person name="Dedhia N."/>
            <person name="Gnoj L."/>
            <person name="Schutz K."/>
            <person name="Huang E."/>
            <person name="Spiegel L."/>
            <person name="Sehkon M."/>
            <person name="Murray J."/>
            <person name="Sheet P."/>
            <person name="Cordes M."/>
            <person name="Abu-Threideh J."/>
            <person name="Stoneking T."/>
            <person name="Kalicki J."/>
            <person name="Graves T."/>
            <person name="Harmon G."/>
            <person name="Edwards J."/>
            <person name="Latreille P."/>
            <person name="Courtney L."/>
            <person name="Cloud J."/>
            <person name="Abbott A."/>
            <person name="Scott K."/>
            <person name="Johnson D."/>
            <person name="Minx P."/>
            <person name="Bentley D."/>
            <person name="Fulton B."/>
            <person name="Miller N."/>
            <person name="Greco T."/>
            <person name="Kemp K."/>
            <person name="Kramer J."/>
            <person name="Fulton L."/>
            <person name="Mardis E."/>
            <person name="Dante M."/>
            <person name="Pepin K."/>
            <person name="Hillier L."/>
            <person name="Nelson J."/>
            <person name="Spieth J."/>
            <person name="Ryan E."/>
            <person name="Andrews S."/>
            <person name="Geisel C."/>
            <person name="Layman D."/>
            <person name="Du H."/>
            <person name="Ali J."/>
            <person name="Berghoff A."/>
            <person name="Jones K."/>
            <person name="Drone K."/>
            <person name="Cotton M."/>
            <person name="Joshu C."/>
            <person name="Antonoiu B."/>
            <person name="Zidanic M."/>
            <person name="Strong C."/>
            <person name="Sun H."/>
            <person name="Lamar B."/>
            <person name="Yordan C."/>
            <person name="Ma P."/>
            <person name="Zhong J."/>
            <person name="Preston R."/>
            <person name="Vil D."/>
            <person name="Shekher M."/>
            <person name="Matero A."/>
            <person name="Shah R."/>
            <person name="Swaby I.K."/>
            <person name="O'Shaughnessy A."/>
            <person name="Rodriguez M."/>
            <person name="Hoffmann J."/>
            <person name="Till S."/>
            <person name="Granat S."/>
            <person name="Shohdy N."/>
            <person name="Hasegawa A."/>
            <person name="Hameed A."/>
            <person name="Lodhi M."/>
            <person name="Johnson A."/>
            <person name="Chen E."/>
            <person name="Marra M."/>
            <person name="Martienssen R."/>
            <person name="McCombie W.R."/>
        </authorList>
    </citation>
    <scope>NUCLEOTIDE SEQUENCE [LARGE SCALE GENOMIC DNA]</scope>
    <source>
        <strain>cv. Columbia</strain>
    </source>
</reference>
<evidence type="ECO:0000313" key="4">
    <source>
        <dbReference type="EMBL" id="CAB77952.1"/>
    </source>
</evidence>
<accession>Q9ZQB4</accession>
<feature type="domain" description="DUF4216" evidence="2">
    <location>
        <begin position="111"/>
        <end position="179"/>
    </location>
</feature>
<protein>
    <submittedName>
        <fullName evidence="3">Putative transposon protein</fullName>
    </submittedName>
</protein>
<dbReference type="InterPro" id="IPR025312">
    <property type="entry name" value="DUF4216"/>
</dbReference>
<dbReference type="EMBL" id="AC006266">
    <property type="protein sequence ID" value="AAD15487.1"/>
    <property type="molecule type" value="Genomic_DNA"/>
</dbReference>
<feature type="compositionally biased region" description="Acidic residues" evidence="1">
    <location>
        <begin position="260"/>
        <end position="270"/>
    </location>
</feature>
<dbReference type="PIR" id="G85078">
    <property type="entry name" value="G85078"/>
</dbReference>
<dbReference type="AlphaFoldDB" id="Q9ZQB4"/>
<feature type="region of interest" description="Disordered" evidence="1">
    <location>
        <begin position="250"/>
        <end position="270"/>
    </location>
</feature>
<reference evidence="3" key="3">
    <citation type="submission" date="1999-02" db="EMBL/GenBank/DDBJ databases">
        <authorList>
            <person name="Parnell L.D."/>
            <person name="McCombie W.R."/>
        </authorList>
    </citation>
    <scope>NUCLEOTIDE SEQUENCE</scope>
</reference>
<reference evidence="4" key="4">
    <citation type="submission" date="2000-03" db="EMBL/GenBank/DDBJ databases">
        <authorList>
            <person name="EU Arabidopsis sequencing project"/>
        </authorList>
    </citation>
    <scope>NUCLEOTIDE SEQUENCE</scope>
</reference>
<gene>
    <name evidence="3" type="primary">F1K3.9</name>
    <name evidence="4" type="ordered locus">At4g08010</name>
</gene>
<evidence type="ECO:0000259" key="2">
    <source>
        <dbReference type="Pfam" id="PF13952"/>
    </source>
</evidence>
<dbReference type="EMBL" id="AL161508">
    <property type="protein sequence ID" value="CAB77952.1"/>
    <property type="molecule type" value="Genomic_DNA"/>
</dbReference>
<reference evidence="3" key="2">
    <citation type="submission" date="1999-01" db="EMBL/GenBank/DDBJ databases">
        <title>Arabidopsis thaliana BAC F1K3 from chromosome IV near 21 cM.</title>
        <authorList>
            <person name="Nascimento L."/>
            <person name="Huang E.N."/>
            <person name="de la Bastide M."/>
            <person name="Habermann K."/>
            <person name="See L.H."/>
            <person name="Preston R."/>
            <person name="Matero A."/>
            <person name="Rodriguez M.A."/>
            <person name="O'Shaughnessy A."/>
            <person name="Vil M.D."/>
            <person name="Shekher M."/>
            <person name="Swaby I."/>
            <person name="Shah R."/>
            <person name="Spiegel L.A."/>
            <person name="Schutz K."/>
            <person name="Parnell L.D."/>
            <person name="Dedhia N.N."/>
            <person name="McCombie W.R."/>
        </authorList>
    </citation>
    <scope>NUCLEOTIDE SEQUENCE</scope>
</reference>
<sequence length="270" mass="31800">MFEDFLFVKYPTLSEKELYAKRAKKYYQWVKEYVTYWNPTSPFPTWVQEIVHGPLNKVKTWPMYFTRGYLFHTKNHGVRRKTCNYGVCVKRENYVDSSDEADFYGTLYDIIELQYEGIVNLKITLFKYKWYDPVIGRGTRRSHGGVVDVLSSRKYNKYEPFILASHADQVCYIPYPYTKKPKSIWLNVLKVNPRGNIYGEYENNDPTLLQTKNDEAVLLTTIEDLVLDNPVESLNPIILDYDVGDAEPEDEFRCNLSSSNDDEVEDDEEY</sequence>
<proteinExistence type="predicted"/>
<dbReference type="PANTHER" id="PTHR48258:SF4">
    <property type="entry name" value="DUF4216 DOMAIN-CONTAINING PROTEIN"/>
    <property type="match status" value="1"/>
</dbReference>
<dbReference type="Pfam" id="PF13952">
    <property type="entry name" value="DUF4216"/>
    <property type="match status" value="1"/>
</dbReference>
<name>Q9ZQB4_ARATH</name>
<organism evidence="3">
    <name type="scientific">Arabidopsis thaliana</name>
    <name type="common">Mouse-ear cress</name>
    <dbReference type="NCBI Taxonomy" id="3702"/>
    <lineage>
        <taxon>Eukaryota</taxon>
        <taxon>Viridiplantae</taxon>
        <taxon>Streptophyta</taxon>
        <taxon>Embryophyta</taxon>
        <taxon>Tracheophyta</taxon>
        <taxon>Spermatophyta</taxon>
        <taxon>Magnoliopsida</taxon>
        <taxon>eudicotyledons</taxon>
        <taxon>Gunneridae</taxon>
        <taxon>Pentapetalae</taxon>
        <taxon>rosids</taxon>
        <taxon>malvids</taxon>
        <taxon>Brassicales</taxon>
        <taxon>Brassicaceae</taxon>
        <taxon>Camelineae</taxon>
        <taxon>Arabidopsis</taxon>
    </lineage>
</organism>